<evidence type="ECO:0000313" key="2">
    <source>
        <dbReference type="Proteomes" id="UP000580250"/>
    </source>
</evidence>
<evidence type="ECO:0000313" key="1">
    <source>
        <dbReference type="EMBL" id="CAD2140973.1"/>
    </source>
</evidence>
<sequence length="57" mass="6477">MYHQVSLSYPTTSPYLTFRTPAKGSSQLSLFTIIFPSYVTYPSLPHPLYLICDCLIC</sequence>
<reference evidence="1 2" key="1">
    <citation type="submission" date="2020-08" db="EMBL/GenBank/DDBJ databases">
        <authorList>
            <person name="Koutsovoulos G."/>
            <person name="Danchin GJ E."/>
        </authorList>
    </citation>
    <scope>NUCLEOTIDE SEQUENCE [LARGE SCALE GENOMIC DNA]</scope>
</reference>
<accession>A0A6V7U3I3</accession>
<organism evidence="1 2">
    <name type="scientific">Meloidogyne enterolobii</name>
    <name type="common">Root-knot nematode worm</name>
    <name type="synonym">Meloidogyne mayaguensis</name>
    <dbReference type="NCBI Taxonomy" id="390850"/>
    <lineage>
        <taxon>Eukaryota</taxon>
        <taxon>Metazoa</taxon>
        <taxon>Ecdysozoa</taxon>
        <taxon>Nematoda</taxon>
        <taxon>Chromadorea</taxon>
        <taxon>Rhabditida</taxon>
        <taxon>Tylenchina</taxon>
        <taxon>Tylenchomorpha</taxon>
        <taxon>Tylenchoidea</taxon>
        <taxon>Meloidogynidae</taxon>
        <taxon>Meloidogyninae</taxon>
        <taxon>Meloidogyne</taxon>
    </lineage>
</organism>
<proteinExistence type="predicted"/>
<gene>
    <name evidence="1" type="ORF">MENT_LOCUS6699</name>
</gene>
<dbReference type="AlphaFoldDB" id="A0A6V7U3I3"/>
<dbReference type="EMBL" id="CAJEWN010000026">
    <property type="protein sequence ID" value="CAD2140973.1"/>
    <property type="molecule type" value="Genomic_DNA"/>
</dbReference>
<name>A0A6V7U3I3_MELEN</name>
<comment type="caution">
    <text evidence="1">The sequence shown here is derived from an EMBL/GenBank/DDBJ whole genome shotgun (WGS) entry which is preliminary data.</text>
</comment>
<dbReference type="Proteomes" id="UP000580250">
    <property type="component" value="Unassembled WGS sequence"/>
</dbReference>
<protein>
    <submittedName>
        <fullName evidence="1">Uncharacterized protein</fullName>
    </submittedName>
</protein>